<feature type="region of interest" description="Disordered" evidence="1">
    <location>
        <begin position="248"/>
        <end position="281"/>
    </location>
</feature>
<feature type="compositionally biased region" description="Low complexity" evidence="1">
    <location>
        <begin position="114"/>
        <end position="127"/>
    </location>
</feature>
<organism evidence="2 3">
    <name type="scientific">Puccinia striiformis f. sp. tritici PST-78</name>
    <dbReference type="NCBI Taxonomy" id="1165861"/>
    <lineage>
        <taxon>Eukaryota</taxon>
        <taxon>Fungi</taxon>
        <taxon>Dikarya</taxon>
        <taxon>Basidiomycota</taxon>
        <taxon>Pucciniomycotina</taxon>
        <taxon>Pucciniomycetes</taxon>
        <taxon>Pucciniales</taxon>
        <taxon>Pucciniaceae</taxon>
        <taxon>Puccinia</taxon>
    </lineage>
</organism>
<comment type="caution">
    <text evidence="2">The sequence shown here is derived from an EMBL/GenBank/DDBJ whole genome shotgun (WGS) entry which is preliminary data.</text>
</comment>
<feature type="region of interest" description="Disordered" evidence="1">
    <location>
        <begin position="1"/>
        <end position="41"/>
    </location>
</feature>
<feature type="compositionally biased region" description="Low complexity" evidence="1">
    <location>
        <begin position="248"/>
        <end position="260"/>
    </location>
</feature>
<dbReference type="AlphaFoldDB" id="A0A0L0V9S4"/>
<feature type="region of interest" description="Disordered" evidence="1">
    <location>
        <begin position="91"/>
        <end position="137"/>
    </location>
</feature>
<protein>
    <submittedName>
        <fullName evidence="2">Uncharacterized protein</fullName>
    </submittedName>
</protein>
<reference evidence="3" key="1">
    <citation type="submission" date="2014-03" db="EMBL/GenBank/DDBJ databases">
        <title>The Genome Sequence of Puccinia striiformis f. sp. tritici PST-78.</title>
        <authorList>
            <consortium name="The Broad Institute Genome Sequencing Platform"/>
            <person name="Cuomo C."/>
            <person name="Hulbert S."/>
            <person name="Chen X."/>
            <person name="Walker B."/>
            <person name="Young S.K."/>
            <person name="Zeng Q."/>
            <person name="Gargeya S."/>
            <person name="Fitzgerald M."/>
            <person name="Haas B."/>
            <person name="Abouelleil A."/>
            <person name="Alvarado L."/>
            <person name="Arachchi H.M."/>
            <person name="Berlin A.M."/>
            <person name="Chapman S.B."/>
            <person name="Goldberg J."/>
            <person name="Griggs A."/>
            <person name="Gujja S."/>
            <person name="Hansen M."/>
            <person name="Howarth C."/>
            <person name="Imamovic A."/>
            <person name="Larimer J."/>
            <person name="McCowan C."/>
            <person name="Montmayeur A."/>
            <person name="Murphy C."/>
            <person name="Neiman D."/>
            <person name="Pearson M."/>
            <person name="Priest M."/>
            <person name="Roberts A."/>
            <person name="Saif S."/>
            <person name="Shea T."/>
            <person name="Sisk P."/>
            <person name="Sykes S."/>
            <person name="Wortman J."/>
            <person name="Nusbaum C."/>
            <person name="Birren B."/>
        </authorList>
    </citation>
    <scope>NUCLEOTIDE SEQUENCE [LARGE SCALE GENOMIC DNA]</scope>
    <source>
        <strain evidence="3">race PST-78</strain>
    </source>
</reference>
<evidence type="ECO:0000256" key="1">
    <source>
        <dbReference type="SAM" id="MobiDB-lite"/>
    </source>
</evidence>
<dbReference type="Proteomes" id="UP000054564">
    <property type="component" value="Unassembled WGS sequence"/>
</dbReference>
<accession>A0A0L0V9S4</accession>
<evidence type="ECO:0000313" key="2">
    <source>
        <dbReference type="EMBL" id="KNE96032.1"/>
    </source>
</evidence>
<evidence type="ECO:0000313" key="3">
    <source>
        <dbReference type="Proteomes" id="UP000054564"/>
    </source>
</evidence>
<name>A0A0L0V9S4_9BASI</name>
<keyword evidence="3" id="KW-1185">Reference proteome</keyword>
<sequence>MEKQAGNEISLDSQTLRDRLFQSPSSGDSLDGEEIHNSLPMDHQNTPIRYFNLHDSNPICLDHTPSPVPLTDRLGNFEVHGRRGIKRCRLDANSLPQGHKPLTECPPRDLVDGAANTSISSKSSAASDQMPPPSKNSSTICHHLVPNPKEFVASTCKPPNHLRLRLPGIHLPVTDKVTTLHHDVDIPRIESNQVRLPEGALNEGISTTPTTTPVNAHSKSQLLDHQDFPRLSNTLLSSQEIQRACDGLSFPLSSPKSSPLRNTSKLGERDNSPEDLSLGERVISPSNKGVCKLLLQESCQTQQPTIKDLAANSSENTRKY</sequence>
<dbReference type="EMBL" id="AJIL01000087">
    <property type="protein sequence ID" value="KNE96032.1"/>
    <property type="molecule type" value="Genomic_DNA"/>
</dbReference>
<proteinExistence type="predicted"/>
<gene>
    <name evidence="2" type="ORF">PSTG_10609</name>
</gene>